<proteinExistence type="predicted"/>
<reference evidence="2" key="1">
    <citation type="submission" date="2025-08" db="UniProtKB">
        <authorList>
            <consortium name="RefSeq"/>
        </authorList>
    </citation>
    <scope>IDENTIFICATION</scope>
    <source>
        <tissue evidence="2">Whole body</tissue>
    </source>
</reference>
<dbReference type="GeneID" id="112692801"/>
<keyword evidence="1" id="KW-1185">Reference proteome</keyword>
<evidence type="ECO:0000313" key="2">
    <source>
        <dbReference type="RefSeq" id="XP_025423376.1"/>
    </source>
</evidence>
<dbReference type="Proteomes" id="UP000694846">
    <property type="component" value="Unplaced"/>
</dbReference>
<dbReference type="RefSeq" id="XP_025423376.1">
    <property type="nucleotide sequence ID" value="XM_025567591.1"/>
</dbReference>
<accession>A0A8B8GLA7</accession>
<evidence type="ECO:0000313" key="1">
    <source>
        <dbReference type="Proteomes" id="UP000694846"/>
    </source>
</evidence>
<name>A0A8B8GLA7_9HEMI</name>
<dbReference type="OrthoDB" id="6619372at2759"/>
<organism evidence="1 2">
    <name type="scientific">Sipha flava</name>
    <name type="common">yellow sugarcane aphid</name>
    <dbReference type="NCBI Taxonomy" id="143950"/>
    <lineage>
        <taxon>Eukaryota</taxon>
        <taxon>Metazoa</taxon>
        <taxon>Ecdysozoa</taxon>
        <taxon>Arthropoda</taxon>
        <taxon>Hexapoda</taxon>
        <taxon>Insecta</taxon>
        <taxon>Pterygota</taxon>
        <taxon>Neoptera</taxon>
        <taxon>Paraneoptera</taxon>
        <taxon>Hemiptera</taxon>
        <taxon>Sternorrhyncha</taxon>
        <taxon>Aphidomorpha</taxon>
        <taxon>Aphidoidea</taxon>
        <taxon>Aphididae</taxon>
        <taxon>Sipha</taxon>
    </lineage>
</organism>
<protein>
    <submittedName>
        <fullName evidence="2">Uncharacterized protein LOC112692801 isoform X2</fullName>
    </submittedName>
</protein>
<dbReference type="AlphaFoldDB" id="A0A8B8GLA7"/>
<sequence length="104" mass="12107">MRLCIPPMEMLAVTLRYLGSECDQVDLHLSYKIGHTTIGKILRKLCITIWELRWIEISRGYQKYALLLKCLGAIDGEHVRIRKQNKNGSLFYNYNNFFSLVGRG</sequence>
<gene>
    <name evidence="2" type="primary">LOC112692801</name>
</gene>